<reference evidence="7" key="1">
    <citation type="submission" date="2023-06" db="EMBL/GenBank/DDBJ databases">
        <authorList>
            <consortium name="Lawrence Berkeley National Laboratory"/>
            <person name="Ahrendt S."/>
            <person name="Sahu N."/>
            <person name="Indic B."/>
            <person name="Wong-Bajracharya J."/>
            <person name="Merenyi Z."/>
            <person name="Ke H.-M."/>
            <person name="Monk M."/>
            <person name="Kocsube S."/>
            <person name="Drula E."/>
            <person name="Lipzen A."/>
            <person name="Balint B."/>
            <person name="Henrissat B."/>
            <person name="Andreopoulos B."/>
            <person name="Martin F.M."/>
            <person name="Harder C.B."/>
            <person name="Rigling D."/>
            <person name="Ford K.L."/>
            <person name="Foster G.D."/>
            <person name="Pangilinan J."/>
            <person name="Papanicolaou A."/>
            <person name="Barry K."/>
            <person name="LaButti K."/>
            <person name="Viragh M."/>
            <person name="Koriabine M."/>
            <person name="Yan M."/>
            <person name="Riley R."/>
            <person name="Champramary S."/>
            <person name="Plett K.L."/>
            <person name="Tsai I.J."/>
            <person name="Slot J."/>
            <person name="Sipos G."/>
            <person name="Plett J."/>
            <person name="Nagy L.G."/>
            <person name="Grigoriev I.V."/>
        </authorList>
    </citation>
    <scope>NUCLEOTIDE SEQUENCE</scope>
    <source>
        <strain evidence="7">HWK02</strain>
    </source>
</reference>
<name>A0AA39PD53_9AGAR</name>
<dbReference type="GO" id="GO:0000977">
    <property type="term" value="F:RNA polymerase II transcription regulatory region sequence-specific DNA binding"/>
    <property type="evidence" value="ECO:0007669"/>
    <property type="project" value="TreeGrafter"/>
</dbReference>
<dbReference type="InterPro" id="IPR013083">
    <property type="entry name" value="Znf_RING/FYVE/PHD"/>
</dbReference>
<dbReference type="PROSITE" id="PS00028">
    <property type="entry name" value="ZINC_FINGER_C2H2_1"/>
    <property type="match status" value="1"/>
</dbReference>
<dbReference type="Gene3D" id="3.30.40.10">
    <property type="entry name" value="Zinc/RING finger domain, C3HC4 (zinc finger)"/>
    <property type="match status" value="1"/>
</dbReference>
<dbReference type="PANTHER" id="PTHR24409:SF295">
    <property type="entry name" value="AZ2-RELATED"/>
    <property type="match status" value="1"/>
</dbReference>
<keyword evidence="4" id="KW-0862">Zinc</keyword>
<dbReference type="GO" id="GO:0008270">
    <property type="term" value="F:zinc ion binding"/>
    <property type="evidence" value="ECO:0007669"/>
    <property type="project" value="UniProtKB-KW"/>
</dbReference>
<organism evidence="7 8">
    <name type="scientific">Armillaria luteobubalina</name>
    <dbReference type="NCBI Taxonomy" id="153913"/>
    <lineage>
        <taxon>Eukaryota</taxon>
        <taxon>Fungi</taxon>
        <taxon>Dikarya</taxon>
        <taxon>Basidiomycota</taxon>
        <taxon>Agaricomycotina</taxon>
        <taxon>Agaricomycetes</taxon>
        <taxon>Agaricomycetidae</taxon>
        <taxon>Agaricales</taxon>
        <taxon>Marasmiineae</taxon>
        <taxon>Physalacriaceae</taxon>
        <taxon>Armillaria</taxon>
    </lineage>
</organism>
<sequence>MLRVADSTGRQAAAMGPIQTDYMQVTLSQWRPADCHFISDPDDDESSEVDELYECNVCGVGKYYTVQNFRNHCRGKGHAYCSKCTRSFVDEGARSQHFQNAEAHRGDSRYDYDSYECDVCDAEFSSLRLFRDHCRRKGHGFCADCKRSFIDKHARDQHLANAAVHNDDTDLSTSSSDSSDEDLELQCNACGTDRIFSSLGFHDHCQALGHEFCKKCNRSFSDSQALRQHLHNSVAHLKPRKSR</sequence>
<evidence type="ECO:0000256" key="5">
    <source>
        <dbReference type="PROSITE-ProRule" id="PRU00042"/>
    </source>
</evidence>
<dbReference type="PROSITE" id="PS50157">
    <property type="entry name" value="ZINC_FINGER_C2H2_2"/>
    <property type="match status" value="1"/>
</dbReference>
<dbReference type="EMBL" id="JAUEPU010000068">
    <property type="protein sequence ID" value="KAK0482047.1"/>
    <property type="molecule type" value="Genomic_DNA"/>
</dbReference>
<gene>
    <name evidence="7" type="ORF">EDD18DRAFT_765825</name>
</gene>
<proteinExistence type="predicted"/>
<evidence type="ECO:0000256" key="2">
    <source>
        <dbReference type="ARBA" id="ARBA00022737"/>
    </source>
</evidence>
<dbReference type="Pfam" id="PF00096">
    <property type="entry name" value="zf-C2H2"/>
    <property type="match status" value="1"/>
</dbReference>
<evidence type="ECO:0000313" key="7">
    <source>
        <dbReference type="EMBL" id="KAK0482047.1"/>
    </source>
</evidence>
<evidence type="ECO:0000256" key="1">
    <source>
        <dbReference type="ARBA" id="ARBA00022723"/>
    </source>
</evidence>
<dbReference type="GO" id="GO:0005634">
    <property type="term" value="C:nucleus"/>
    <property type="evidence" value="ECO:0007669"/>
    <property type="project" value="TreeGrafter"/>
</dbReference>
<dbReference type="Proteomes" id="UP001175228">
    <property type="component" value="Unassembled WGS sequence"/>
</dbReference>
<protein>
    <recommendedName>
        <fullName evidence="6">C2H2-type domain-containing protein</fullName>
    </recommendedName>
</protein>
<dbReference type="GO" id="GO:0000981">
    <property type="term" value="F:DNA-binding transcription factor activity, RNA polymerase II-specific"/>
    <property type="evidence" value="ECO:0007669"/>
    <property type="project" value="TreeGrafter"/>
</dbReference>
<keyword evidence="3 5" id="KW-0863">Zinc-finger</keyword>
<dbReference type="PANTHER" id="PTHR24409">
    <property type="entry name" value="ZINC FINGER PROTEIN 142"/>
    <property type="match status" value="1"/>
</dbReference>
<evidence type="ECO:0000256" key="3">
    <source>
        <dbReference type="ARBA" id="ARBA00022771"/>
    </source>
</evidence>
<keyword evidence="8" id="KW-1185">Reference proteome</keyword>
<evidence type="ECO:0000256" key="4">
    <source>
        <dbReference type="ARBA" id="ARBA00022833"/>
    </source>
</evidence>
<feature type="domain" description="C2H2-type" evidence="6">
    <location>
        <begin position="211"/>
        <end position="241"/>
    </location>
</feature>
<dbReference type="AlphaFoldDB" id="A0AA39PD53"/>
<dbReference type="InterPro" id="IPR013087">
    <property type="entry name" value="Znf_C2H2_type"/>
</dbReference>
<accession>A0AA39PD53</accession>
<evidence type="ECO:0000313" key="8">
    <source>
        <dbReference type="Proteomes" id="UP001175228"/>
    </source>
</evidence>
<keyword evidence="1" id="KW-0479">Metal-binding</keyword>
<comment type="caution">
    <text evidence="7">The sequence shown here is derived from an EMBL/GenBank/DDBJ whole genome shotgun (WGS) entry which is preliminary data.</text>
</comment>
<keyword evidence="2" id="KW-0677">Repeat</keyword>
<evidence type="ECO:0000259" key="6">
    <source>
        <dbReference type="PROSITE" id="PS50157"/>
    </source>
</evidence>
<dbReference type="SMART" id="SM00355">
    <property type="entry name" value="ZnF_C2H2"/>
    <property type="match status" value="6"/>
</dbReference>